<keyword evidence="1" id="KW-0812">Transmembrane</keyword>
<feature type="transmembrane region" description="Helical" evidence="1">
    <location>
        <begin position="28"/>
        <end position="50"/>
    </location>
</feature>
<organism evidence="2 3">
    <name type="scientific">Paracoccus maritimus</name>
    <dbReference type="NCBI Taxonomy" id="2933292"/>
    <lineage>
        <taxon>Bacteria</taxon>
        <taxon>Pseudomonadati</taxon>
        <taxon>Pseudomonadota</taxon>
        <taxon>Alphaproteobacteria</taxon>
        <taxon>Rhodobacterales</taxon>
        <taxon>Paracoccaceae</taxon>
        <taxon>Paracoccus</taxon>
    </lineage>
</organism>
<accession>A0ABT2K8H9</accession>
<evidence type="ECO:0000313" key="2">
    <source>
        <dbReference type="EMBL" id="MCT4332279.1"/>
    </source>
</evidence>
<protein>
    <recommendedName>
        <fullName evidence="4">Apolipoprotein acyltransferase</fullName>
    </recommendedName>
</protein>
<proteinExistence type="predicted"/>
<name>A0ABT2K8H9_9RHOB</name>
<dbReference type="RefSeq" id="WP_260276178.1">
    <property type="nucleotide sequence ID" value="NZ_JANAVZ010000002.1"/>
</dbReference>
<comment type="caution">
    <text evidence="2">The sequence shown here is derived from an EMBL/GenBank/DDBJ whole genome shotgun (WGS) entry which is preliminary data.</text>
</comment>
<gene>
    <name evidence="2" type="ORF">MU516_05275</name>
</gene>
<keyword evidence="3" id="KW-1185">Reference proteome</keyword>
<evidence type="ECO:0000256" key="1">
    <source>
        <dbReference type="SAM" id="Phobius"/>
    </source>
</evidence>
<keyword evidence="1" id="KW-0472">Membrane</keyword>
<dbReference type="Proteomes" id="UP001320702">
    <property type="component" value="Unassembled WGS sequence"/>
</dbReference>
<keyword evidence="1" id="KW-1133">Transmembrane helix</keyword>
<dbReference type="EMBL" id="JANAVZ010000002">
    <property type="protein sequence ID" value="MCT4332279.1"/>
    <property type="molecule type" value="Genomic_DNA"/>
</dbReference>
<reference evidence="2 3" key="1">
    <citation type="submission" date="2022-04" db="EMBL/GenBank/DDBJ databases">
        <title>Paracoccus sp. YLB-12 draft genome sequence.</title>
        <authorList>
            <person name="Yu L."/>
        </authorList>
    </citation>
    <scope>NUCLEOTIDE SEQUENCE [LARGE SCALE GENOMIC DNA]</scope>
    <source>
        <strain evidence="2 3">YLB-12</strain>
    </source>
</reference>
<sequence length="54" mass="5723">MIIIAALLLGAVLGWRRAGQLGGDIRDRLQYAAGFAMALGVVGVLITVIIDRMI</sequence>
<evidence type="ECO:0000313" key="3">
    <source>
        <dbReference type="Proteomes" id="UP001320702"/>
    </source>
</evidence>
<evidence type="ECO:0008006" key="4">
    <source>
        <dbReference type="Google" id="ProtNLM"/>
    </source>
</evidence>